<gene>
    <name evidence="1" type="ORF">E5331_15435</name>
</gene>
<sequence length="156" mass="18051">MIEITQPTPRNIGLMNIHNAKPIVDAIMRISTLATLFMRLRLEMDALPRLSDMLLSVFIVRHFFYASIDYRSFACSLNDLRVRHKRDVRPRWKKYKLTAGRSGDFFCRREKNIPAGHVQRTEQAITSIVDGTAINWSEDPAPVKTDINILVRNILK</sequence>
<organism evidence="1 2">
    <name type="scientific">Lepagella muris</name>
    <dbReference type="NCBI Taxonomy" id="3032870"/>
    <lineage>
        <taxon>Bacteria</taxon>
        <taxon>Pseudomonadati</taxon>
        <taxon>Bacteroidota</taxon>
        <taxon>Bacteroidia</taxon>
        <taxon>Bacteroidales</taxon>
        <taxon>Muribaculaceae</taxon>
        <taxon>Lepagella</taxon>
    </lineage>
</organism>
<comment type="caution">
    <text evidence="1">The sequence shown here is derived from an EMBL/GenBank/DDBJ whole genome shotgun (WGS) entry which is preliminary data.</text>
</comment>
<dbReference type="Proteomes" id="UP000306319">
    <property type="component" value="Unassembled WGS sequence"/>
</dbReference>
<reference evidence="1" key="1">
    <citation type="submission" date="2019-04" db="EMBL/GenBank/DDBJ databases">
        <title>Microbes associate with the intestines of laboratory mice.</title>
        <authorList>
            <person name="Navarre W."/>
            <person name="Wong E."/>
            <person name="Huang K."/>
            <person name="Tropini C."/>
            <person name="Ng K."/>
            <person name="Yu B."/>
        </authorList>
    </citation>
    <scope>NUCLEOTIDE SEQUENCE</scope>
    <source>
        <strain evidence="1">NM04_E33</strain>
    </source>
</reference>
<dbReference type="EMBL" id="SRYB01000028">
    <property type="protein sequence ID" value="TGY77200.1"/>
    <property type="molecule type" value="Genomic_DNA"/>
</dbReference>
<accession>A0AC61RCL0</accession>
<evidence type="ECO:0000313" key="1">
    <source>
        <dbReference type="EMBL" id="TGY77200.1"/>
    </source>
</evidence>
<name>A0AC61RCL0_9BACT</name>
<proteinExistence type="predicted"/>
<evidence type="ECO:0000313" key="2">
    <source>
        <dbReference type="Proteomes" id="UP000306319"/>
    </source>
</evidence>
<keyword evidence="2" id="KW-1185">Reference proteome</keyword>
<protein>
    <submittedName>
        <fullName evidence="1">Uncharacterized protein</fullName>
    </submittedName>
</protein>